<gene>
    <name evidence="1" type="ORF">WG66_778</name>
</gene>
<dbReference type="Proteomes" id="UP000054988">
    <property type="component" value="Unassembled WGS sequence"/>
</dbReference>
<name>A0A0W0GDK0_MONRR</name>
<protein>
    <submittedName>
        <fullName evidence="1">Uncharacterized protein</fullName>
    </submittedName>
</protein>
<organism evidence="1 2">
    <name type="scientific">Moniliophthora roreri</name>
    <name type="common">Frosty pod rot fungus</name>
    <name type="synonym">Monilia roreri</name>
    <dbReference type="NCBI Taxonomy" id="221103"/>
    <lineage>
        <taxon>Eukaryota</taxon>
        <taxon>Fungi</taxon>
        <taxon>Dikarya</taxon>
        <taxon>Basidiomycota</taxon>
        <taxon>Agaricomycotina</taxon>
        <taxon>Agaricomycetes</taxon>
        <taxon>Agaricomycetidae</taxon>
        <taxon>Agaricales</taxon>
        <taxon>Marasmiineae</taxon>
        <taxon>Marasmiaceae</taxon>
        <taxon>Moniliophthora</taxon>
    </lineage>
</organism>
<evidence type="ECO:0000313" key="2">
    <source>
        <dbReference type="Proteomes" id="UP000054988"/>
    </source>
</evidence>
<dbReference type="EMBL" id="LATX01000291">
    <property type="protein sequence ID" value="KTB46645.1"/>
    <property type="molecule type" value="Genomic_DNA"/>
</dbReference>
<reference evidence="1 2" key="1">
    <citation type="submission" date="2015-12" db="EMBL/GenBank/DDBJ databases">
        <title>Draft genome sequence of Moniliophthora roreri, the causal agent of frosty pod rot of cacao.</title>
        <authorList>
            <person name="Aime M.C."/>
            <person name="Diaz-Valderrama J.R."/>
            <person name="Kijpornyongpan T."/>
            <person name="Phillips-Mora W."/>
        </authorList>
    </citation>
    <scope>NUCLEOTIDE SEQUENCE [LARGE SCALE GENOMIC DNA]</scope>
    <source>
        <strain evidence="1 2">MCA 2952</strain>
    </source>
</reference>
<evidence type="ECO:0000313" key="1">
    <source>
        <dbReference type="EMBL" id="KTB46645.1"/>
    </source>
</evidence>
<accession>A0A0W0GDK0</accession>
<proteinExistence type="predicted"/>
<comment type="caution">
    <text evidence="1">The sequence shown here is derived from an EMBL/GenBank/DDBJ whole genome shotgun (WGS) entry which is preliminary data.</text>
</comment>
<dbReference type="AlphaFoldDB" id="A0A0W0GDK0"/>
<sequence length="112" mass="12085">MENREKQKMTVTIKTIGAFVYEAKDYMAATPITPNSLLIESRDFKDYPQKIIFSSAGSNKAKAHAIKSYSHAIVAFADPFAVLAVADNTEPSTSLNPSANTFLSGSSVAIHS</sequence>